<comment type="caution">
    <text evidence="5">The sequence shown here is derived from an EMBL/GenBank/DDBJ whole genome shotgun (WGS) entry which is preliminary data.</text>
</comment>
<evidence type="ECO:0000313" key="6">
    <source>
        <dbReference type="Proteomes" id="UP001219518"/>
    </source>
</evidence>
<dbReference type="GO" id="GO:0005829">
    <property type="term" value="C:cytosol"/>
    <property type="evidence" value="ECO:0007669"/>
    <property type="project" value="TreeGrafter"/>
</dbReference>
<dbReference type="Pfam" id="PF00462">
    <property type="entry name" value="Glutaredoxin"/>
    <property type="match status" value="2"/>
</dbReference>
<dbReference type="GO" id="GO:0005634">
    <property type="term" value="C:nucleus"/>
    <property type="evidence" value="ECO:0007669"/>
    <property type="project" value="TreeGrafter"/>
</dbReference>
<dbReference type="NCBIfam" id="TIGR00365">
    <property type="entry name" value="Grx4 family monothiol glutaredoxin"/>
    <property type="match status" value="2"/>
</dbReference>
<dbReference type="PROSITE" id="PS51352">
    <property type="entry name" value="THIOREDOXIN_2"/>
    <property type="match status" value="1"/>
</dbReference>
<feature type="domain" description="Thioredoxin" evidence="4">
    <location>
        <begin position="1"/>
        <end position="107"/>
    </location>
</feature>
<proteinExistence type="predicted"/>
<organism evidence="5 6">
    <name type="scientific">Frankliniella fusca</name>
    <dbReference type="NCBI Taxonomy" id="407009"/>
    <lineage>
        <taxon>Eukaryota</taxon>
        <taxon>Metazoa</taxon>
        <taxon>Ecdysozoa</taxon>
        <taxon>Arthropoda</taxon>
        <taxon>Hexapoda</taxon>
        <taxon>Insecta</taxon>
        <taxon>Pterygota</taxon>
        <taxon>Neoptera</taxon>
        <taxon>Paraneoptera</taxon>
        <taxon>Thysanoptera</taxon>
        <taxon>Terebrantia</taxon>
        <taxon>Thripoidea</taxon>
        <taxon>Thripidae</taxon>
        <taxon>Frankliniella</taxon>
    </lineage>
</organism>
<dbReference type="FunFam" id="3.40.30.10:FF:000012">
    <property type="entry name" value="Monothiol glutaredoxin"/>
    <property type="match status" value="2"/>
</dbReference>
<dbReference type="InterPro" id="IPR004480">
    <property type="entry name" value="Monothiol_GRX-rel"/>
</dbReference>
<dbReference type="GO" id="GO:0006879">
    <property type="term" value="P:intracellular iron ion homeostasis"/>
    <property type="evidence" value="ECO:0007669"/>
    <property type="project" value="TreeGrafter"/>
</dbReference>
<keyword evidence="2" id="KW-0408">Iron</keyword>
<reference evidence="5" key="1">
    <citation type="submission" date="2021-07" db="EMBL/GenBank/DDBJ databases">
        <authorList>
            <person name="Catto M.A."/>
            <person name="Jacobson A."/>
            <person name="Kennedy G."/>
            <person name="Labadie P."/>
            <person name="Hunt B.G."/>
            <person name="Srinivasan R."/>
        </authorList>
    </citation>
    <scope>NUCLEOTIDE SEQUENCE</scope>
    <source>
        <strain evidence="5">PL_HMW_Pooled</strain>
        <tissue evidence="5">Head</tissue>
    </source>
</reference>
<dbReference type="PANTHER" id="PTHR10293">
    <property type="entry name" value="GLUTAREDOXIN FAMILY MEMBER"/>
    <property type="match status" value="1"/>
</dbReference>
<dbReference type="CDD" id="cd02984">
    <property type="entry name" value="TRX_PICOT"/>
    <property type="match status" value="1"/>
</dbReference>
<keyword evidence="6" id="KW-1185">Reference proteome</keyword>
<sequence>MVLAALKTQQEFEEFVKPLKLSVLHFYAEWAPQCEQMNEAMQELSKLPEFRDVQFAKILAEEVPEISLRHKVTAVPTFILIVQNKEVDRVDGANTGNLKKKITQCLQDVREPLVSVHALPESSKADLETRLKKLINAAPVMLFMKGSSFEPRCKFSRAIVDILNSYNASYNTFDILNNEEVRQGLKEFSNWPTYPQLYINGELIGGLDIVKELQQSGELESMLPKKLSLEERLKGLINKAPVMIFMKGNPGQPKCGFSRTLMEIMRGTGVSFETFDILEDEEVRQGLKEFSKWPTYPQLYVKGELIGGLDIIKELKDSGELMDALKG</sequence>
<dbReference type="GO" id="GO:0051536">
    <property type="term" value="F:iron-sulfur cluster binding"/>
    <property type="evidence" value="ECO:0007669"/>
    <property type="project" value="UniProtKB-KW"/>
</dbReference>
<dbReference type="SUPFAM" id="SSF52833">
    <property type="entry name" value="Thioredoxin-like"/>
    <property type="match status" value="3"/>
</dbReference>
<dbReference type="EMBL" id="JAHWGI010001434">
    <property type="protein sequence ID" value="KAK3932073.1"/>
    <property type="molecule type" value="Genomic_DNA"/>
</dbReference>
<dbReference type="PROSITE" id="PS51354">
    <property type="entry name" value="GLUTAREDOXIN_2"/>
    <property type="match status" value="2"/>
</dbReference>
<protein>
    <submittedName>
        <fullName evidence="5">Glutaredoxin-3</fullName>
    </submittedName>
</protein>
<dbReference type="Pfam" id="PF00085">
    <property type="entry name" value="Thioredoxin"/>
    <property type="match status" value="1"/>
</dbReference>
<keyword evidence="1" id="KW-0479">Metal-binding</keyword>
<dbReference type="GO" id="GO:0046872">
    <property type="term" value="F:metal ion binding"/>
    <property type="evidence" value="ECO:0007669"/>
    <property type="project" value="UniProtKB-KW"/>
</dbReference>
<dbReference type="Proteomes" id="UP001219518">
    <property type="component" value="Unassembled WGS sequence"/>
</dbReference>
<name>A0AAE1LU12_9NEOP</name>
<dbReference type="AlphaFoldDB" id="A0AAE1LU12"/>
<dbReference type="PANTHER" id="PTHR10293:SF73">
    <property type="entry name" value="GLUTAREDOXIN-3"/>
    <property type="match status" value="1"/>
</dbReference>
<dbReference type="InterPro" id="IPR033658">
    <property type="entry name" value="GRX_PICOT-like"/>
</dbReference>
<accession>A0AAE1LU12</accession>
<evidence type="ECO:0000259" key="4">
    <source>
        <dbReference type="PROSITE" id="PS51352"/>
    </source>
</evidence>
<keyword evidence="3" id="KW-0411">Iron-sulfur</keyword>
<reference evidence="5" key="2">
    <citation type="journal article" date="2023" name="BMC Genomics">
        <title>Pest status, molecular evolution, and epigenetic factors derived from the genome assembly of Frankliniella fusca, a thysanopteran phytovirus vector.</title>
        <authorList>
            <person name="Catto M.A."/>
            <person name="Labadie P.E."/>
            <person name="Jacobson A.L."/>
            <person name="Kennedy G.G."/>
            <person name="Srinivasan R."/>
            <person name="Hunt B.G."/>
        </authorList>
    </citation>
    <scope>NUCLEOTIDE SEQUENCE</scope>
    <source>
        <strain evidence="5">PL_HMW_Pooled</strain>
    </source>
</reference>
<dbReference type="InterPro" id="IPR002109">
    <property type="entry name" value="Glutaredoxin"/>
</dbReference>
<evidence type="ECO:0000256" key="3">
    <source>
        <dbReference type="ARBA" id="ARBA00023014"/>
    </source>
</evidence>
<gene>
    <name evidence="5" type="ORF">KUF71_011401</name>
</gene>
<dbReference type="InterPro" id="IPR036249">
    <property type="entry name" value="Thioredoxin-like_sf"/>
</dbReference>
<dbReference type="Gene3D" id="3.40.30.10">
    <property type="entry name" value="Glutaredoxin"/>
    <property type="match status" value="3"/>
</dbReference>
<evidence type="ECO:0000256" key="2">
    <source>
        <dbReference type="ARBA" id="ARBA00023004"/>
    </source>
</evidence>
<evidence type="ECO:0000256" key="1">
    <source>
        <dbReference type="ARBA" id="ARBA00022723"/>
    </source>
</evidence>
<dbReference type="CDD" id="cd03028">
    <property type="entry name" value="GRX_PICOT_like"/>
    <property type="match status" value="2"/>
</dbReference>
<dbReference type="InterPro" id="IPR013766">
    <property type="entry name" value="Thioredoxin_domain"/>
</dbReference>
<evidence type="ECO:0000313" key="5">
    <source>
        <dbReference type="EMBL" id="KAK3932073.1"/>
    </source>
</evidence>